<evidence type="ECO:0000313" key="10">
    <source>
        <dbReference type="Ensembl" id="ENSCCNP00000029966.1"/>
    </source>
</evidence>
<organism evidence="10">
    <name type="scientific">Castor canadensis</name>
    <name type="common">American beaver</name>
    <dbReference type="NCBI Taxonomy" id="51338"/>
    <lineage>
        <taxon>Eukaryota</taxon>
        <taxon>Metazoa</taxon>
        <taxon>Chordata</taxon>
        <taxon>Craniata</taxon>
        <taxon>Vertebrata</taxon>
        <taxon>Euteleostomi</taxon>
        <taxon>Mammalia</taxon>
        <taxon>Eutheria</taxon>
        <taxon>Euarchontoglires</taxon>
        <taxon>Glires</taxon>
        <taxon>Rodentia</taxon>
        <taxon>Castorimorpha</taxon>
        <taxon>Castoridae</taxon>
        <taxon>Castor</taxon>
    </lineage>
</organism>
<keyword evidence="6 8" id="KW-0732">Signal</keyword>
<dbReference type="FunFam" id="2.40.50.40:FF:000002">
    <property type="entry name" value="C-C motif chemokine"/>
    <property type="match status" value="1"/>
</dbReference>
<evidence type="ECO:0000259" key="9">
    <source>
        <dbReference type="SMART" id="SM00199"/>
    </source>
</evidence>
<keyword evidence="4 8" id="KW-0202">Cytokine</keyword>
<name>A0A8C0XR71_CASCN</name>
<keyword evidence="5 8" id="KW-0964">Secreted</keyword>
<dbReference type="InterPro" id="IPR000827">
    <property type="entry name" value="Chemokine_CC_CS"/>
</dbReference>
<dbReference type="CTD" id="6359"/>
<dbReference type="InterPro" id="IPR036048">
    <property type="entry name" value="Interleukin_8-like_sf"/>
</dbReference>
<evidence type="ECO:0000256" key="6">
    <source>
        <dbReference type="ARBA" id="ARBA00022729"/>
    </source>
</evidence>
<dbReference type="Ensembl" id="ENSCCNT00000037793.1">
    <property type="protein sequence ID" value="ENSCCNP00000029966.1"/>
    <property type="gene ID" value="ENSCCNG00000028738.1"/>
</dbReference>
<dbReference type="Proteomes" id="UP001732720">
    <property type="component" value="Chromosome 11"/>
</dbReference>
<dbReference type="PANTHER" id="PTHR12015:SF77">
    <property type="entry name" value="C-C MOTIF CHEMOKINE 15"/>
    <property type="match status" value="1"/>
</dbReference>
<reference evidence="10" key="1">
    <citation type="submission" date="2023-09" db="UniProtKB">
        <authorList>
            <consortium name="Ensembl"/>
        </authorList>
    </citation>
    <scope>IDENTIFICATION</scope>
</reference>
<comment type="subcellular location">
    <subcellularLocation>
        <location evidence="1 8">Secreted</location>
    </subcellularLocation>
</comment>
<dbReference type="InterPro" id="IPR039809">
    <property type="entry name" value="Chemokine_b/g/d"/>
</dbReference>
<evidence type="ECO:0000256" key="5">
    <source>
        <dbReference type="ARBA" id="ARBA00022525"/>
    </source>
</evidence>
<dbReference type="KEGG" id="ccan:109693482"/>
<evidence type="ECO:0000313" key="12">
    <source>
        <dbReference type="RefSeq" id="XP_020030405.1"/>
    </source>
</evidence>
<dbReference type="InterPro" id="IPR001811">
    <property type="entry name" value="Chemokine_IL8-like_dom"/>
</dbReference>
<dbReference type="GO" id="GO:0008009">
    <property type="term" value="F:chemokine activity"/>
    <property type="evidence" value="ECO:0007669"/>
    <property type="project" value="InterPro"/>
</dbReference>
<dbReference type="GO" id="GO:0061844">
    <property type="term" value="P:antimicrobial humoral immune response mediated by antimicrobial peptide"/>
    <property type="evidence" value="ECO:0007669"/>
    <property type="project" value="TreeGrafter"/>
</dbReference>
<dbReference type="GO" id="GO:0006954">
    <property type="term" value="P:inflammatory response"/>
    <property type="evidence" value="ECO:0007669"/>
    <property type="project" value="TreeGrafter"/>
</dbReference>
<comment type="similarity">
    <text evidence="2 8">Belongs to the intercrine beta (chemokine CC) family.</text>
</comment>
<protein>
    <recommendedName>
        <fullName evidence="8">C-C motif chemokine</fullName>
    </recommendedName>
</protein>
<dbReference type="SMART" id="SM00199">
    <property type="entry name" value="SCY"/>
    <property type="match status" value="1"/>
</dbReference>
<dbReference type="Gene3D" id="2.40.50.40">
    <property type="match status" value="1"/>
</dbReference>
<dbReference type="GO" id="GO:0030335">
    <property type="term" value="P:positive regulation of cell migration"/>
    <property type="evidence" value="ECO:0007669"/>
    <property type="project" value="TreeGrafter"/>
</dbReference>
<dbReference type="CDD" id="cd00272">
    <property type="entry name" value="Chemokine_CC"/>
    <property type="match status" value="1"/>
</dbReference>
<feature type="signal peptide" evidence="8">
    <location>
        <begin position="1"/>
        <end position="21"/>
    </location>
</feature>
<feature type="chain" id="PRO_5044520414" description="C-C motif chemokine" evidence="8">
    <location>
        <begin position="22"/>
        <end position="128"/>
    </location>
</feature>
<dbReference type="AlphaFoldDB" id="A0A8C0XR71"/>
<evidence type="ECO:0000256" key="2">
    <source>
        <dbReference type="ARBA" id="ARBA00010868"/>
    </source>
</evidence>
<dbReference type="RefSeq" id="XP_020030405.1">
    <property type="nucleotide sequence ID" value="XM_020174816.1"/>
</dbReference>
<keyword evidence="3 8" id="KW-0145">Chemotaxis</keyword>
<evidence type="ECO:0000256" key="3">
    <source>
        <dbReference type="ARBA" id="ARBA00022500"/>
    </source>
</evidence>
<sequence length="128" mass="14213">MEISVAALSFLILAAAFGSQARVIHDTLEEILRTEHQLETPVISEGFHVPADCCFSYTSQRIRCSFIRDYFLTSSGCPQPGVIFLTKRGKHVCANPHDLRVQRCMTDLSLASMTNDLGIIRLDGREGV</sequence>
<dbReference type="GO" id="GO:0070098">
    <property type="term" value="P:chemokine-mediated signaling pathway"/>
    <property type="evidence" value="ECO:0007669"/>
    <property type="project" value="TreeGrafter"/>
</dbReference>
<dbReference type="GO" id="GO:0005615">
    <property type="term" value="C:extracellular space"/>
    <property type="evidence" value="ECO:0007669"/>
    <property type="project" value="UniProtKB-KW"/>
</dbReference>
<reference evidence="12" key="2">
    <citation type="submission" date="2025-04" db="UniProtKB">
        <authorList>
            <consortium name="RefSeq"/>
        </authorList>
    </citation>
    <scope>IDENTIFICATION</scope>
    <source>
        <tissue evidence="12">Leukocyte</tissue>
    </source>
</reference>
<dbReference type="SUPFAM" id="SSF54117">
    <property type="entry name" value="Interleukin 8-like chemokines"/>
    <property type="match status" value="1"/>
</dbReference>
<evidence type="ECO:0000256" key="4">
    <source>
        <dbReference type="ARBA" id="ARBA00022514"/>
    </source>
</evidence>
<keyword evidence="11" id="KW-1185">Reference proteome</keyword>
<evidence type="ECO:0000256" key="8">
    <source>
        <dbReference type="RuleBase" id="RU361150"/>
    </source>
</evidence>
<evidence type="ECO:0000256" key="7">
    <source>
        <dbReference type="ARBA" id="ARBA00023157"/>
    </source>
</evidence>
<keyword evidence="7" id="KW-1015">Disulfide bond</keyword>
<evidence type="ECO:0000256" key="1">
    <source>
        <dbReference type="ARBA" id="ARBA00004613"/>
    </source>
</evidence>
<accession>A0A8C0XR71</accession>
<proteinExistence type="inferred from homology"/>
<dbReference type="PANTHER" id="PTHR12015">
    <property type="entry name" value="SMALL INDUCIBLE CYTOKINE A"/>
    <property type="match status" value="1"/>
</dbReference>
<evidence type="ECO:0000313" key="11">
    <source>
        <dbReference type="Proteomes" id="UP001732720"/>
    </source>
</evidence>
<dbReference type="Pfam" id="PF00048">
    <property type="entry name" value="IL8"/>
    <property type="match status" value="1"/>
</dbReference>
<dbReference type="GO" id="GO:0048020">
    <property type="term" value="F:CCR chemokine receptor binding"/>
    <property type="evidence" value="ECO:0007669"/>
    <property type="project" value="TreeGrafter"/>
</dbReference>
<dbReference type="OrthoDB" id="9447832at2759"/>
<dbReference type="PROSITE" id="PS00472">
    <property type="entry name" value="SMALL_CYTOKINES_CC"/>
    <property type="match status" value="1"/>
</dbReference>
<feature type="domain" description="Chemokine interleukin-8-like" evidence="9">
    <location>
        <begin position="50"/>
        <end position="108"/>
    </location>
</feature>
<gene>
    <name evidence="10 12" type="primary">LOC109693482</name>
</gene>